<protein>
    <submittedName>
        <fullName evidence="1">Uncharacterized protein</fullName>
    </submittedName>
</protein>
<reference evidence="1 2" key="1">
    <citation type="journal article" date="2020" name="Cell">
        <title>Large-Scale Comparative Analyses of Tick Genomes Elucidate Their Genetic Diversity and Vector Capacities.</title>
        <authorList>
            <consortium name="Tick Genome and Microbiome Consortium (TIGMIC)"/>
            <person name="Jia N."/>
            <person name="Wang J."/>
            <person name="Shi W."/>
            <person name="Du L."/>
            <person name="Sun Y."/>
            <person name="Zhan W."/>
            <person name="Jiang J.F."/>
            <person name="Wang Q."/>
            <person name="Zhang B."/>
            <person name="Ji P."/>
            <person name="Bell-Sakyi L."/>
            <person name="Cui X.M."/>
            <person name="Yuan T.T."/>
            <person name="Jiang B.G."/>
            <person name="Yang W.F."/>
            <person name="Lam T.T."/>
            <person name="Chang Q.C."/>
            <person name="Ding S.J."/>
            <person name="Wang X.J."/>
            <person name="Zhu J.G."/>
            <person name="Ruan X.D."/>
            <person name="Zhao L."/>
            <person name="Wei J.T."/>
            <person name="Ye R.Z."/>
            <person name="Que T.C."/>
            <person name="Du C.H."/>
            <person name="Zhou Y.H."/>
            <person name="Cheng J.X."/>
            <person name="Dai P.F."/>
            <person name="Guo W.B."/>
            <person name="Han X.H."/>
            <person name="Huang E.J."/>
            <person name="Li L.F."/>
            <person name="Wei W."/>
            <person name="Gao Y.C."/>
            <person name="Liu J.Z."/>
            <person name="Shao H.Z."/>
            <person name="Wang X."/>
            <person name="Wang C.C."/>
            <person name="Yang T.C."/>
            <person name="Huo Q.B."/>
            <person name="Li W."/>
            <person name="Chen H.Y."/>
            <person name="Chen S.E."/>
            <person name="Zhou L.G."/>
            <person name="Ni X.B."/>
            <person name="Tian J.H."/>
            <person name="Sheng Y."/>
            <person name="Liu T."/>
            <person name="Pan Y.S."/>
            <person name="Xia L.Y."/>
            <person name="Li J."/>
            <person name="Zhao F."/>
            <person name="Cao W.C."/>
        </authorList>
    </citation>
    <scope>NUCLEOTIDE SEQUENCE [LARGE SCALE GENOMIC DNA]</scope>
    <source>
        <strain evidence="1">Iper-2018</strain>
    </source>
</reference>
<comment type="caution">
    <text evidence="1">The sequence shown here is derived from an EMBL/GenBank/DDBJ whole genome shotgun (WGS) entry which is preliminary data.</text>
</comment>
<proteinExistence type="predicted"/>
<dbReference type="EMBL" id="JABSTQ010011589">
    <property type="protein sequence ID" value="KAG0409808.1"/>
    <property type="molecule type" value="Genomic_DNA"/>
</dbReference>
<name>A0AC60NRS4_IXOPE</name>
<dbReference type="Proteomes" id="UP000805193">
    <property type="component" value="Unassembled WGS sequence"/>
</dbReference>
<sequence>MRPTWDVLTYHEPHSGSGAKAKCGRQLPSRTSSKQAAMMAEDDIANATLQCHSFLEGLLEDDDDIEEFRRLSLESKSLAVGVGQGDDSLETVIVLNDGTADDSIQGVDTDAATLRGSPQRCCCGDRRGLQTRDALRDETSGILVATGGRFNTASWSDIQNLDGARSSIPADLPSARELLRKYPEQNIFVICTPNSERAKTYSKMQAINIAGKTYPATAYTTTPENTCKGIIHDIPEEDTPETIWDSLQYNTNPPILQFRRLGKSGPLLLLHEGQRVPHWGDYRGATLRCLLYKKRVEVCKICARVGHREDICPTPNDKKCFTCGTIVSDNANHKCTPHCAICGGGHESGSKRCRQRFLPARKPRAPFLPTLDPTDEATFPAMDPSTSGNRSTGPRDRSAGARGELHSSRSHSRSRSRSRSRGRGRSSSRGPDVTRKSSTSATSKRTATKRKADEPLQPPTPVEYVTKQDLENLETRMTTMVTNKIEQMSHSIMEVVHSLQLEVAAVTQTQQQMLLQLQQLNHRVSIVESITQHLPLPTPLPQSPRSASPSRTSRSTSRDPVPNLTPSPLAPPKLQVPSSRSTSLPPPQPNHG</sequence>
<accession>A0AC60NRS4</accession>
<evidence type="ECO:0000313" key="1">
    <source>
        <dbReference type="EMBL" id="KAG0409808.1"/>
    </source>
</evidence>
<keyword evidence="2" id="KW-1185">Reference proteome</keyword>
<evidence type="ECO:0000313" key="2">
    <source>
        <dbReference type="Proteomes" id="UP000805193"/>
    </source>
</evidence>
<gene>
    <name evidence="1" type="ORF">HPB47_013066</name>
</gene>
<organism evidence="1 2">
    <name type="scientific">Ixodes persulcatus</name>
    <name type="common">Taiga tick</name>
    <dbReference type="NCBI Taxonomy" id="34615"/>
    <lineage>
        <taxon>Eukaryota</taxon>
        <taxon>Metazoa</taxon>
        <taxon>Ecdysozoa</taxon>
        <taxon>Arthropoda</taxon>
        <taxon>Chelicerata</taxon>
        <taxon>Arachnida</taxon>
        <taxon>Acari</taxon>
        <taxon>Parasitiformes</taxon>
        <taxon>Ixodida</taxon>
        <taxon>Ixodoidea</taxon>
        <taxon>Ixodidae</taxon>
        <taxon>Ixodinae</taxon>
        <taxon>Ixodes</taxon>
    </lineage>
</organism>